<protein>
    <submittedName>
        <fullName evidence="1">Uncharacterized protein</fullName>
    </submittedName>
</protein>
<gene>
    <name evidence="1" type="ORF">GGR20_003441</name>
</gene>
<dbReference type="AlphaFoldDB" id="A0A7W6IQF2"/>
<keyword evidence="2" id="KW-1185">Reference proteome</keyword>
<evidence type="ECO:0000313" key="1">
    <source>
        <dbReference type="EMBL" id="MBB4053779.1"/>
    </source>
</evidence>
<proteinExistence type="predicted"/>
<dbReference type="RefSeq" id="WP_183312527.1">
    <property type="nucleotide sequence ID" value="NZ_JACIEW010000010.1"/>
</dbReference>
<organism evidence="1 2">
    <name type="scientific">Devosia subaequoris</name>
    <dbReference type="NCBI Taxonomy" id="395930"/>
    <lineage>
        <taxon>Bacteria</taxon>
        <taxon>Pseudomonadati</taxon>
        <taxon>Pseudomonadota</taxon>
        <taxon>Alphaproteobacteria</taxon>
        <taxon>Hyphomicrobiales</taxon>
        <taxon>Devosiaceae</taxon>
        <taxon>Devosia</taxon>
    </lineage>
</organism>
<accession>A0A7W6IQF2</accession>
<sequence length="405" mass="42513">MPGVKLTSGRAAGPIWWPQGASFAADFCSNRYMVFGRQVRAEDILEFSRPTPKFAQDAAGDWQRFAPHAMARTSRGVLLECAASEYVPRNTILGETPATGPGAAVAGWSVVGGDPSQAQLLPEQLVKGIRTQPFRLSAGGGLCGLATIALPHVSAQAYTLSLYARCPPGAQPADLCWQSPLGAAEEPPIAAATELGSAWKRFDLTVTAPDTGSSPLVLAIPASAPSGSAIDWALPMLRDTGATSFIESLGAGSGRAADSLQVPTDAIGLTPQQGTVIVRNSWGAIIPYNRAIDISDGGTDNRINIERVGSTGTFQATLRSGGEIVGVTEALGGFDDGEYHVQGVSWASDNQFLFLSDLALRSDHSSRQLEEMSVLSLGRGANEADENRTPNGYFAKVTAYPHSVL</sequence>
<comment type="caution">
    <text evidence="1">The sequence shown here is derived from an EMBL/GenBank/DDBJ whole genome shotgun (WGS) entry which is preliminary data.</text>
</comment>
<dbReference type="Proteomes" id="UP000547011">
    <property type="component" value="Unassembled WGS sequence"/>
</dbReference>
<reference evidence="1 2" key="1">
    <citation type="submission" date="2020-08" db="EMBL/GenBank/DDBJ databases">
        <title>Genomic Encyclopedia of Type Strains, Phase IV (KMG-IV): sequencing the most valuable type-strain genomes for metagenomic binning, comparative biology and taxonomic classification.</title>
        <authorList>
            <person name="Goeker M."/>
        </authorList>
    </citation>
    <scope>NUCLEOTIDE SEQUENCE [LARGE SCALE GENOMIC DNA]</scope>
    <source>
        <strain evidence="1 2">DSM 23447</strain>
    </source>
</reference>
<name>A0A7W6IQF2_9HYPH</name>
<dbReference type="EMBL" id="JACIEW010000010">
    <property type="protein sequence ID" value="MBB4053779.1"/>
    <property type="molecule type" value="Genomic_DNA"/>
</dbReference>
<evidence type="ECO:0000313" key="2">
    <source>
        <dbReference type="Proteomes" id="UP000547011"/>
    </source>
</evidence>